<proteinExistence type="predicted"/>
<protein>
    <submittedName>
        <fullName evidence="1">Uncharacterized protein</fullName>
    </submittedName>
</protein>
<dbReference type="EMBL" id="KN824382">
    <property type="protein sequence ID" value="KIM21457.1"/>
    <property type="molecule type" value="Genomic_DNA"/>
</dbReference>
<reference evidence="2" key="2">
    <citation type="submission" date="2015-01" db="EMBL/GenBank/DDBJ databases">
        <title>Evolutionary Origins and Diversification of the Mycorrhizal Mutualists.</title>
        <authorList>
            <consortium name="DOE Joint Genome Institute"/>
            <consortium name="Mycorrhizal Genomics Consortium"/>
            <person name="Kohler A."/>
            <person name="Kuo A."/>
            <person name="Nagy L.G."/>
            <person name="Floudas D."/>
            <person name="Copeland A."/>
            <person name="Barry K.W."/>
            <person name="Cichocki N."/>
            <person name="Veneault-Fourrey C."/>
            <person name="LaButti K."/>
            <person name="Lindquist E.A."/>
            <person name="Lipzen A."/>
            <person name="Lundell T."/>
            <person name="Morin E."/>
            <person name="Murat C."/>
            <person name="Riley R."/>
            <person name="Ohm R."/>
            <person name="Sun H."/>
            <person name="Tunlid A."/>
            <person name="Henrissat B."/>
            <person name="Grigoriev I.V."/>
            <person name="Hibbett D.S."/>
            <person name="Martin F."/>
        </authorList>
    </citation>
    <scope>NUCLEOTIDE SEQUENCE [LARGE SCALE GENOMIC DNA]</scope>
    <source>
        <strain evidence="2">MAFF 305830</strain>
    </source>
</reference>
<evidence type="ECO:0000313" key="1">
    <source>
        <dbReference type="EMBL" id="KIM21457.1"/>
    </source>
</evidence>
<dbReference type="Proteomes" id="UP000054097">
    <property type="component" value="Unassembled WGS sequence"/>
</dbReference>
<dbReference type="AlphaFoldDB" id="A0A0C2WVN7"/>
<name>A0A0C2WVN7_SERVB</name>
<reference evidence="1 2" key="1">
    <citation type="submission" date="2014-04" db="EMBL/GenBank/DDBJ databases">
        <authorList>
            <consortium name="DOE Joint Genome Institute"/>
            <person name="Kuo A."/>
            <person name="Zuccaro A."/>
            <person name="Kohler A."/>
            <person name="Nagy L.G."/>
            <person name="Floudas D."/>
            <person name="Copeland A."/>
            <person name="Barry K.W."/>
            <person name="Cichocki N."/>
            <person name="Veneault-Fourrey C."/>
            <person name="LaButti K."/>
            <person name="Lindquist E.A."/>
            <person name="Lipzen A."/>
            <person name="Lundell T."/>
            <person name="Morin E."/>
            <person name="Murat C."/>
            <person name="Sun H."/>
            <person name="Tunlid A."/>
            <person name="Henrissat B."/>
            <person name="Grigoriev I.V."/>
            <person name="Hibbett D.S."/>
            <person name="Martin F."/>
            <person name="Nordberg H.P."/>
            <person name="Cantor M.N."/>
            <person name="Hua S.X."/>
        </authorList>
    </citation>
    <scope>NUCLEOTIDE SEQUENCE [LARGE SCALE GENOMIC DNA]</scope>
    <source>
        <strain evidence="1 2">MAFF 305830</strain>
    </source>
</reference>
<sequence length="102" mass="11085">MEFPPDPLPGIDDYSYGCFCIYIGSQNLVRPGDLMLMITWHSSTTLSRSSCTSPNERHLLRLDSAGPPPPGTSVSPSTVRPFLVRASLFPVYEATAPSIPDS</sequence>
<dbReference type="HOGENOM" id="CLU_2279219_0_0_1"/>
<keyword evidence="2" id="KW-1185">Reference proteome</keyword>
<gene>
    <name evidence="1" type="ORF">M408DRAFT_103658</name>
</gene>
<accession>A0A0C2WVN7</accession>
<evidence type="ECO:0000313" key="2">
    <source>
        <dbReference type="Proteomes" id="UP000054097"/>
    </source>
</evidence>
<organism evidence="1 2">
    <name type="scientific">Serendipita vermifera MAFF 305830</name>
    <dbReference type="NCBI Taxonomy" id="933852"/>
    <lineage>
        <taxon>Eukaryota</taxon>
        <taxon>Fungi</taxon>
        <taxon>Dikarya</taxon>
        <taxon>Basidiomycota</taxon>
        <taxon>Agaricomycotina</taxon>
        <taxon>Agaricomycetes</taxon>
        <taxon>Sebacinales</taxon>
        <taxon>Serendipitaceae</taxon>
        <taxon>Serendipita</taxon>
    </lineage>
</organism>